<evidence type="ECO:0000313" key="1">
    <source>
        <dbReference type="EMBL" id="MBC3906548.1"/>
    </source>
</evidence>
<keyword evidence="2" id="KW-1185">Reference proteome</keyword>
<protein>
    <submittedName>
        <fullName evidence="1">Uncharacterized protein</fullName>
    </submittedName>
</protein>
<name>A0ABR6Z4I1_9BURK</name>
<organism evidence="1 2">
    <name type="scientific">Undibacterium umbellatum</name>
    <dbReference type="NCBI Taxonomy" id="2762300"/>
    <lineage>
        <taxon>Bacteria</taxon>
        <taxon>Pseudomonadati</taxon>
        <taxon>Pseudomonadota</taxon>
        <taxon>Betaproteobacteria</taxon>
        <taxon>Burkholderiales</taxon>
        <taxon>Oxalobacteraceae</taxon>
        <taxon>Undibacterium</taxon>
    </lineage>
</organism>
<dbReference type="RefSeq" id="WP_186951752.1">
    <property type="nucleotide sequence ID" value="NZ_JACOFX010000001.1"/>
</dbReference>
<accession>A0ABR6Z4I1</accession>
<reference evidence="1 2" key="1">
    <citation type="submission" date="2020-08" db="EMBL/GenBank/DDBJ databases">
        <title>Novel species isolated from subtropical streams in China.</title>
        <authorList>
            <person name="Lu H."/>
        </authorList>
    </citation>
    <scope>NUCLEOTIDE SEQUENCE [LARGE SCALE GENOMIC DNA]</scope>
    <source>
        <strain evidence="1 2">NL8W</strain>
    </source>
</reference>
<comment type="caution">
    <text evidence="1">The sequence shown here is derived from an EMBL/GenBank/DDBJ whole genome shotgun (WGS) entry which is preliminary data.</text>
</comment>
<dbReference type="Proteomes" id="UP000646911">
    <property type="component" value="Unassembled WGS sequence"/>
</dbReference>
<evidence type="ECO:0000313" key="2">
    <source>
        <dbReference type="Proteomes" id="UP000646911"/>
    </source>
</evidence>
<gene>
    <name evidence="1" type="ORF">H8L47_03090</name>
</gene>
<proteinExistence type="predicted"/>
<sequence>MSYLTYPRLHFSGGFLADPSTVNNTPDNYTDANDDIAKLQLYWNPNGTGIFDFQSCLVTKVVYGPGDETTDPAVDPVIGQPVNAVYAMAAPKLVDLDPDQQNTSEIWGLSLQVAGISANPASISDFVRGDYVAGSYNAVWAQAINGPRSSGSGCGVYQSSLTNLSWTTAAKPQSKFLSLLQQQSPQQLSVNFVVNAHNNAPVIYLFNTDTLQALVKKGVPANIVDKLLPMTRYFMNLGSNGLPAKLGQVPTESYVNNRLTILLGQADADTYRATIQATTLAPPPSPVPPPNINTTFPTGLLTGTIGPQATATPVFYTPSRMMAPIALPNSNTQCNFAPFCTQVLSDSKDSKEVLITVNLGNTLATDKPGYNDPAQGFGVALYALGDLFLVYFDQSQETGISLNNAVAIAALPNDPTQMAELMTVSGGILTVKVNPALLPPGLTVQQAEQGVLTMPLGLVGKNTFFQIIWLAENIHGYNLRADQFVFRMNPGITSGANGETALVRLYATKFGQPAANIGLQATLMSPEDSVKYTSNTMGTGGTSGLKNIAIPQSALSFSAAPVLTNAQGMAELKIVGTDPGFPRASQNVDGQIYFVRYNFADQTIAQSYTQHPDDLISILLFSQQTFPDSPTWDNCIQFILPQYAKLYPIMGRFKLDDYATVVQYAEPIRTVLAKPMDDALHMPVIRDLSIQRTQIILKWFDNKTPK</sequence>
<dbReference type="EMBL" id="JACOFX010000001">
    <property type="protein sequence ID" value="MBC3906548.1"/>
    <property type="molecule type" value="Genomic_DNA"/>
</dbReference>